<reference evidence="1" key="1">
    <citation type="journal article" date="2023" name="Mol. Phylogenet. Evol.">
        <title>Genome-scale phylogeny and comparative genomics of the fungal order Sordariales.</title>
        <authorList>
            <person name="Hensen N."/>
            <person name="Bonometti L."/>
            <person name="Westerberg I."/>
            <person name="Brannstrom I.O."/>
            <person name="Guillou S."/>
            <person name="Cros-Aarteil S."/>
            <person name="Calhoun S."/>
            <person name="Haridas S."/>
            <person name="Kuo A."/>
            <person name="Mondo S."/>
            <person name="Pangilinan J."/>
            <person name="Riley R."/>
            <person name="LaButti K."/>
            <person name="Andreopoulos B."/>
            <person name="Lipzen A."/>
            <person name="Chen C."/>
            <person name="Yan M."/>
            <person name="Daum C."/>
            <person name="Ng V."/>
            <person name="Clum A."/>
            <person name="Steindorff A."/>
            <person name="Ohm R.A."/>
            <person name="Martin F."/>
            <person name="Silar P."/>
            <person name="Natvig D.O."/>
            <person name="Lalanne C."/>
            <person name="Gautier V."/>
            <person name="Ament-Velasquez S.L."/>
            <person name="Kruys A."/>
            <person name="Hutchinson M.I."/>
            <person name="Powell A.J."/>
            <person name="Barry K."/>
            <person name="Miller A.N."/>
            <person name="Grigoriev I.V."/>
            <person name="Debuchy R."/>
            <person name="Gladieux P."/>
            <person name="Hiltunen Thoren M."/>
            <person name="Johannesson H."/>
        </authorList>
    </citation>
    <scope>NUCLEOTIDE SEQUENCE</scope>
    <source>
        <strain evidence="1">CBS 508.74</strain>
    </source>
</reference>
<dbReference type="AlphaFoldDB" id="A0AAN6TBJ9"/>
<gene>
    <name evidence="1" type="ORF">N656DRAFT_156418</name>
</gene>
<proteinExistence type="predicted"/>
<protein>
    <submittedName>
        <fullName evidence="1">Uncharacterized protein</fullName>
    </submittedName>
</protein>
<organism evidence="1 2">
    <name type="scientific">Canariomyces notabilis</name>
    <dbReference type="NCBI Taxonomy" id="2074819"/>
    <lineage>
        <taxon>Eukaryota</taxon>
        <taxon>Fungi</taxon>
        <taxon>Dikarya</taxon>
        <taxon>Ascomycota</taxon>
        <taxon>Pezizomycotina</taxon>
        <taxon>Sordariomycetes</taxon>
        <taxon>Sordariomycetidae</taxon>
        <taxon>Sordariales</taxon>
        <taxon>Chaetomiaceae</taxon>
        <taxon>Canariomyces</taxon>
    </lineage>
</organism>
<sequence>MKLLTCTPGRARYIARLDRHYPNHALFGGKEQSKQAQIQNTSSSMYKNAVGIKFPEPTTTAVTMTTTRPECKRPPNTKSHLASHRIFITGKAQESLQYATGGQYDAISLLPVLLGRWGDRVLSTPRGATPAHTLPGSVQYTTQPRGRADIYHGQSYPQNQPRISSSPPYRGIMPVFGP</sequence>
<reference evidence="1" key="2">
    <citation type="submission" date="2023-05" db="EMBL/GenBank/DDBJ databases">
        <authorList>
            <consortium name="Lawrence Berkeley National Laboratory"/>
            <person name="Steindorff A."/>
            <person name="Hensen N."/>
            <person name="Bonometti L."/>
            <person name="Westerberg I."/>
            <person name="Brannstrom I.O."/>
            <person name="Guillou S."/>
            <person name="Cros-Aarteil S."/>
            <person name="Calhoun S."/>
            <person name="Haridas S."/>
            <person name="Kuo A."/>
            <person name="Mondo S."/>
            <person name="Pangilinan J."/>
            <person name="Riley R."/>
            <person name="Labutti K."/>
            <person name="Andreopoulos B."/>
            <person name="Lipzen A."/>
            <person name="Chen C."/>
            <person name="Yanf M."/>
            <person name="Daum C."/>
            <person name="Ng V."/>
            <person name="Clum A."/>
            <person name="Ohm R."/>
            <person name="Martin F."/>
            <person name="Silar P."/>
            <person name="Natvig D."/>
            <person name="Lalanne C."/>
            <person name="Gautier V."/>
            <person name="Ament-Velasquez S.L."/>
            <person name="Kruys A."/>
            <person name="Hutchinson M.I."/>
            <person name="Powell A.J."/>
            <person name="Barry K."/>
            <person name="Miller A.N."/>
            <person name="Grigoriev I.V."/>
            <person name="Debuchy R."/>
            <person name="Gladieux P."/>
            <person name="Thoren M.H."/>
            <person name="Johannesson H."/>
        </authorList>
    </citation>
    <scope>NUCLEOTIDE SEQUENCE</scope>
    <source>
        <strain evidence="1">CBS 508.74</strain>
    </source>
</reference>
<name>A0AAN6TBJ9_9PEZI</name>
<accession>A0AAN6TBJ9</accession>
<dbReference type="Proteomes" id="UP001302812">
    <property type="component" value="Unassembled WGS sequence"/>
</dbReference>
<comment type="caution">
    <text evidence="1">The sequence shown here is derived from an EMBL/GenBank/DDBJ whole genome shotgun (WGS) entry which is preliminary data.</text>
</comment>
<dbReference type="RefSeq" id="XP_064668919.1">
    <property type="nucleotide sequence ID" value="XM_064808690.1"/>
</dbReference>
<dbReference type="GeneID" id="89932813"/>
<evidence type="ECO:0000313" key="2">
    <source>
        <dbReference type="Proteomes" id="UP001302812"/>
    </source>
</evidence>
<keyword evidence="2" id="KW-1185">Reference proteome</keyword>
<evidence type="ECO:0000313" key="1">
    <source>
        <dbReference type="EMBL" id="KAK4111349.1"/>
    </source>
</evidence>
<dbReference type="EMBL" id="MU853346">
    <property type="protein sequence ID" value="KAK4111349.1"/>
    <property type="molecule type" value="Genomic_DNA"/>
</dbReference>